<dbReference type="InterPro" id="IPR003331">
    <property type="entry name" value="UDP_GlcNAc_Epimerase_2_dom"/>
</dbReference>
<dbReference type="NCBIfam" id="TIGR00236">
    <property type="entry name" value="wecB"/>
    <property type="match status" value="1"/>
</dbReference>
<dbReference type="EMBL" id="JAFGIX010000048">
    <property type="protein sequence ID" value="MBN1573418.1"/>
    <property type="molecule type" value="Genomic_DNA"/>
</dbReference>
<comment type="similarity">
    <text evidence="2 4">Belongs to the UDP-N-acetylglucosamine 2-epimerase family.</text>
</comment>
<evidence type="ECO:0000256" key="2">
    <source>
        <dbReference type="ARBA" id="ARBA00038209"/>
    </source>
</evidence>
<reference evidence="6" key="1">
    <citation type="journal article" date="2021" name="Environ. Microbiol.">
        <title>Genomic characterization of three novel Desulfobacterota classes expand the metabolic and phylogenetic diversity of the phylum.</title>
        <authorList>
            <person name="Murphy C.L."/>
            <person name="Biggerstaff J."/>
            <person name="Eichhorn A."/>
            <person name="Ewing E."/>
            <person name="Shahan R."/>
            <person name="Soriano D."/>
            <person name="Stewart S."/>
            <person name="VanMol K."/>
            <person name="Walker R."/>
            <person name="Walters P."/>
            <person name="Elshahed M.S."/>
            <person name="Youssef N.H."/>
        </authorList>
    </citation>
    <scope>NUCLEOTIDE SEQUENCE</scope>
    <source>
        <strain evidence="6">Zod_Metabat.24</strain>
    </source>
</reference>
<evidence type="ECO:0000313" key="6">
    <source>
        <dbReference type="EMBL" id="MBN1573418.1"/>
    </source>
</evidence>
<evidence type="ECO:0000313" key="7">
    <source>
        <dbReference type="Proteomes" id="UP000809273"/>
    </source>
</evidence>
<dbReference type="AlphaFoldDB" id="A0A9D8KFW5"/>
<evidence type="ECO:0000256" key="3">
    <source>
        <dbReference type="ARBA" id="ARBA00038858"/>
    </source>
</evidence>
<dbReference type="SUPFAM" id="SSF53756">
    <property type="entry name" value="UDP-Glycosyltransferase/glycogen phosphorylase"/>
    <property type="match status" value="1"/>
</dbReference>
<dbReference type="EC" id="5.1.3.14" evidence="3"/>
<evidence type="ECO:0000259" key="5">
    <source>
        <dbReference type="Pfam" id="PF02350"/>
    </source>
</evidence>
<protein>
    <recommendedName>
        <fullName evidence="3">UDP-N-acetylglucosamine 2-epimerase (non-hydrolyzing)</fullName>
        <ecNumber evidence="3">5.1.3.14</ecNumber>
    </recommendedName>
</protein>
<organism evidence="6 7">
    <name type="scientific">Candidatus Zymogenus saltonus</name>
    <dbReference type="NCBI Taxonomy" id="2844893"/>
    <lineage>
        <taxon>Bacteria</taxon>
        <taxon>Deltaproteobacteria</taxon>
        <taxon>Candidatus Zymogenia</taxon>
        <taxon>Candidatus Zymogeniales</taxon>
        <taxon>Candidatus Zymogenaceae</taxon>
        <taxon>Candidatus Zymogenus</taxon>
    </lineage>
</organism>
<accession>A0A9D8KFW5</accession>
<evidence type="ECO:0000256" key="1">
    <source>
        <dbReference type="ARBA" id="ARBA00023235"/>
    </source>
</evidence>
<evidence type="ECO:0000256" key="4">
    <source>
        <dbReference type="RuleBase" id="RU003513"/>
    </source>
</evidence>
<dbReference type="Pfam" id="PF02350">
    <property type="entry name" value="Epimerase_2"/>
    <property type="match status" value="1"/>
</dbReference>
<dbReference type="GO" id="GO:0008761">
    <property type="term" value="F:UDP-N-acetylglucosamine 2-epimerase activity"/>
    <property type="evidence" value="ECO:0007669"/>
    <property type="project" value="UniProtKB-EC"/>
</dbReference>
<comment type="caution">
    <text evidence="6">The sequence shown here is derived from an EMBL/GenBank/DDBJ whole genome shotgun (WGS) entry which is preliminary data.</text>
</comment>
<dbReference type="Gene3D" id="3.40.50.2000">
    <property type="entry name" value="Glycogen Phosphorylase B"/>
    <property type="match status" value="2"/>
</dbReference>
<dbReference type="PANTHER" id="PTHR43174">
    <property type="entry name" value="UDP-N-ACETYLGLUCOSAMINE 2-EPIMERASE"/>
    <property type="match status" value="1"/>
</dbReference>
<gene>
    <name evidence="6" type="primary">wecB</name>
    <name evidence="6" type="ORF">JW984_09515</name>
</gene>
<reference evidence="6" key="2">
    <citation type="submission" date="2021-01" db="EMBL/GenBank/DDBJ databases">
        <authorList>
            <person name="Hahn C.R."/>
            <person name="Youssef N.H."/>
            <person name="Elshahed M."/>
        </authorList>
    </citation>
    <scope>NUCLEOTIDE SEQUENCE</scope>
    <source>
        <strain evidence="6">Zod_Metabat.24</strain>
    </source>
</reference>
<keyword evidence="1 4" id="KW-0413">Isomerase</keyword>
<sequence length="371" mass="40592">MKRLLIVMGTRPEVIKLAPVIREAKEGAAGSIEAGVLVTAQHRDILDHTLAVFGIAPDYDLNLMTEGQSISAVCAGVLNGMEPILDKEGPDAVVVQGDTTTTFAAALAACYKGVKVAHVEAGLRSWDRLNPYPEEVNRSLISRISDFNFCPTERARENLLKENVDQKTIFVTGNTVVDALNEALKIPRELDSGILGGFDPKADNIVLLTMHRRESFGSPMERVFRSLRELVEGNRNIRIVFPVHPNPSVRRMAVAILKGVDGIRLIDPLPYLDFVNLMKLSKVIISDSGGVCEEAPSLGKPVLLIREVTERPEALEAGTAVLVGTDPKKIIASVVRLVEDEAEYGKFQNIKNPFGDGRAAERIVKILMDRL</sequence>
<dbReference type="Proteomes" id="UP000809273">
    <property type="component" value="Unassembled WGS sequence"/>
</dbReference>
<dbReference type="PANTHER" id="PTHR43174:SF2">
    <property type="entry name" value="UDP-N-ACETYLGLUCOSAMINE 2-EPIMERASE"/>
    <property type="match status" value="1"/>
</dbReference>
<proteinExistence type="inferred from homology"/>
<dbReference type="InterPro" id="IPR029767">
    <property type="entry name" value="WecB-like"/>
</dbReference>
<dbReference type="CDD" id="cd03786">
    <property type="entry name" value="GTB_UDP-GlcNAc_2-Epimerase"/>
    <property type="match status" value="1"/>
</dbReference>
<feature type="domain" description="UDP-N-acetylglucosamine 2-epimerase" evidence="5">
    <location>
        <begin position="31"/>
        <end position="367"/>
    </location>
</feature>
<name>A0A9D8KFW5_9DELT</name>